<dbReference type="AlphaFoldDB" id="A0A523BI55"/>
<dbReference type="Pfam" id="PF07282">
    <property type="entry name" value="Cas12f1-like_TNB"/>
    <property type="match status" value="1"/>
</dbReference>
<dbReference type="Proteomes" id="UP000317265">
    <property type="component" value="Unassembled WGS sequence"/>
</dbReference>
<gene>
    <name evidence="4" type="ORF">DSO09_00005</name>
</gene>
<evidence type="ECO:0000259" key="3">
    <source>
        <dbReference type="Pfam" id="PF07282"/>
    </source>
</evidence>
<proteinExistence type="predicted"/>
<evidence type="ECO:0000313" key="4">
    <source>
        <dbReference type="EMBL" id="TDA40615.1"/>
    </source>
</evidence>
<reference evidence="4 5" key="1">
    <citation type="journal article" date="2019" name="Nat. Microbiol.">
        <title>Expanding anaerobic alkane metabolism in the domain of Archaea.</title>
        <authorList>
            <person name="Wang Y."/>
            <person name="Wegener G."/>
            <person name="Hou J."/>
            <person name="Wang F."/>
            <person name="Xiao X."/>
        </authorList>
    </citation>
    <scope>NUCLEOTIDE SEQUENCE [LARGE SCALE GENOMIC DNA]</scope>
    <source>
        <strain evidence="4">WYZ-LMO11</strain>
    </source>
</reference>
<dbReference type="GO" id="GO:0003677">
    <property type="term" value="F:DNA binding"/>
    <property type="evidence" value="ECO:0007669"/>
    <property type="project" value="UniProtKB-KW"/>
</dbReference>
<organism evidence="4 5">
    <name type="scientific">Thermoproteota archaeon</name>
    <dbReference type="NCBI Taxonomy" id="2056631"/>
    <lineage>
        <taxon>Archaea</taxon>
        <taxon>Thermoproteota</taxon>
    </lineage>
</organism>
<evidence type="ECO:0000313" key="5">
    <source>
        <dbReference type="Proteomes" id="UP000317265"/>
    </source>
</evidence>
<dbReference type="InterPro" id="IPR010095">
    <property type="entry name" value="Cas12f1-like_TNB"/>
</dbReference>
<name>A0A523BI55_9CREN</name>
<evidence type="ECO:0000256" key="2">
    <source>
        <dbReference type="SAM" id="MobiDB-lite"/>
    </source>
</evidence>
<protein>
    <recommendedName>
        <fullName evidence="3">Cas12f1-like TNB domain-containing protein</fullName>
    </recommendedName>
</protein>
<feature type="domain" description="Cas12f1-like TNB" evidence="3">
    <location>
        <begin position="285"/>
        <end position="335"/>
    </location>
</feature>
<keyword evidence="1" id="KW-0238">DNA-binding</keyword>
<feature type="non-terminal residue" evidence="4">
    <location>
        <position position="1"/>
    </location>
</feature>
<comment type="caution">
    <text evidence="4">The sequence shown here is derived from an EMBL/GenBank/DDBJ whole genome shotgun (WGS) entry which is preliminary data.</text>
</comment>
<feature type="region of interest" description="Disordered" evidence="2">
    <location>
        <begin position="379"/>
        <end position="398"/>
    </location>
</feature>
<dbReference type="EMBL" id="QNVI01000001">
    <property type="protein sequence ID" value="TDA40615.1"/>
    <property type="molecule type" value="Genomic_DNA"/>
</dbReference>
<evidence type="ECO:0000256" key="1">
    <source>
        <dbReference type="ARBA" id="ARBA00023125"/>
    </source>
</evidence>
<sequence length="398" mass="47269">RAIDLIWENIEWRYRFPRIKRKKQVLIVPSKFEAPELPKSKSFKKKLRDELLLDCPYAKHWVDAVIRTAYSIMESWRKRYLKGRARKVKPRVRRRFARCKITLMRVDYGEKRIRITVKPGEYIEVSWSNRWFTRRVEGWRVGEVILKDDRILIPFKSMRIIEVRDTVAWDSNELSLDGFSPRKGFIRVNLKPLQSMKITYERKKMVAQSKGLKGIYEKYVARERNRERDFVNKLASGLTRLFPNTIHVFEDLEKEDLVCKKKTSRNRRKRNARTPWINIQKKISEKVVIVKVSPKNTSRTCPRCECIVKTQVGRPFKCPRCGFELDRQKLASINIYLKHFRMQGFPHSDDPEKTMKGELWVGVTPSGWSPVIWIPMKRDPEGSEAKGRGLNIKQYQAQ</sequence>
<accession>A0A523BI55</accession>